<feature type="domain" description="Glycine zipper 2TM" evidence="4">
    <location>
        <begin position="141"/>
        <end position="181"/>
    </location>
</feature>
<feature type="compositionally biased region" description="Basic and acidic residues" evidence="3">
    <location>
        <begin position="90"/>
        <end position="101"/>
    </location>
</feature>
<dbReference type="EMBL" id="QANS01000003">
    <property type="protein sequence ID" value="PTU31675.1"/>
    <property type="molecule type" value="Genomic_DNA"/>
</dbReference>
<evidence type="ECO:0000313" key="6">
    <source>
        <dbReference type="Proteomes" id="UP000244248"/>
    </source>
</evidence>
<evidence type="ECO:0000259" key="4">
    <source>
        <dbReference type="Pfam" id="PF05433"/>
    </source>
</evidence>
<dbReference type="AlphaFoldDB" id="A0A2T5MGG2"/>
<evidence type="ECO:0000256" key="2">
    <source>
        <dbReference type="ARBA" id="ARBA00023136"/>
    </source>
</evidence>
<evidence type="ECO:0000256" key="3">
    <source>
        <dbReference type="SAM" id="MobiDB-lite"/>
    </source>
</evidence>
<evidence type="ECO:0000313" key="5">
    <source>
        <dbReference type="EMBL" id="PTU31675.1"/>
    </source>
</evidence>
<evidence type="ECO:0000256" key="1">
    <source>
        <dbReference type="ARBA" id="ARBA00004370"/>
    </source>
</evidence>
<keyword evidence="2" id="KW-0472">Membrane</keyword>
<comment type="caution">
    <text evidence="5">The sequence shown here is derived from an EMBL/GenBank/DDBJ whole genome shotgun (WGS) entry which is preliminary data.</text>
</comment>
<name>A0A2T5MGG2_9GAMM</name>
<dbReference type="PANTHER" id="PTHR35603:SF2">
    <property type="entry name" value="OUTER MEMBRANE LIPOPROTEIN"/>
    <property type="match status" value="1"/>
</dbReference>
<feature type="region of interest" description="Disordered" evidence="3">
    <location>
        <begin position="75"/>
        <end position="101"/>
    </location>
</feature>
<proteinExistence type="predicted"/>
<feature type="compositionally biased region" description="Low complexity" evidence="3">
    <location>
        <begin position="75"/>
        <end position="89"/>
    </location>
</feature>
<comment type="subcellular location">
    <subcellularLocation>
        <location evidence="1">Membrane</location>
    </subcellularLocation>
</comment>
<organism evidence="5 6">
    <name type="scientific">Stenotrophobium rhamnosiphilum</name>
    <dbReference type="NCBI Taxonomy" id="2029166"/>
    <lineage>
        <taxon>Bacteria</taxon>
        <taxon>Pseudomonadati</taxon>
        <taxon>Pseudomonadota</taxon>
        <taxon>Gammaproteobacteria</taxon>
        <taxon>Nevskiales</taxon>
        <taxon>Nevskiaceae</taxon>
        <taxon>Stenotrophobium</taxon>
    </lineage>
</organism>
<dbReference type="Proteomes" id="UP000244248">
    <property type="component" value="Unassembled WGS sequence"/>
</dbReference>
<dbReference type="InterPro" id="IPR008816">
    <property type="entry name" value="Gly_zipper_2TM_dom"/>
</dbReference>
<dbReference type="Pfam" id="PF05433">
    <property type="entry name" value="Rick_17kDa_Anti"/>
    <property type="match status" value="1"/>
</dbReference>
<accession>A0A2T5MGG2</accession>
<reference evidence="5 6" key="1">
    <citation type="submission" date="2018-04" db="EMBL/GenBank/DDBJ databases">
        <title>Novel species isolated from glacier.</title>
        <authorList>
            <person name="Liu Q."/>
            <person name="Xin Y.-H."/>
        </authorList>
    </citation>
    <scope>NUCLEOTIDE SEQUENCE [LARGE SCALE GENOMIC DNA]</scope>
    <source>
        <strain evidence="5 6">GT1R17</strain>
    </source>
</reference>
<dbReference type="PANTHER" id="PTHR35603">
    <property type="match status" value="1"/>
</dbReference>
<gene>
    <name evidence="5" type="ORF">CJD38_10205</name>
</gene>
<protein>
    <recommendedName>
        <fullName evidence="4">Glycine zipper 2TM domain-containing protein</fullName>
    </recommendedName>
</protein>
<sequence>MAARRASDIRGKQFLIPIRSFDMKIRNLALVLMLGVALTACQKGQDTAAADAAAQAAAVEAAAAQQAADTQQKLADAQKAAEDAQQAAEQARKDAAAAEKRAARAERNTVASSKPQATICAACGTVTAITASKVKPDGSGAGAVLGAAAGGVAGHQVGGGRGKDVATVLGALAGAYAGNQAEKAVRAETVYTVDIKLDNGSSRSITVKDVGTLTVGSKVRVDGDTISPRG</sequence>
<dbReference type="GO" id="GO:0019867">
    <property type="term" value="C:outer membrane"/>
    <property type="evidence" value="ECO:0007669"/>
    <property type="project" value="InterPro"/>
</dbReference>
<keyword evidence="6" id="KW-1185">Reference proteome</keyword>
<dbReference type="InterPro" id="IPR051407">
    <property type="entry name" value="Bact_OM_lipoprot/Surf_antigen"/>
</dbReference>